<evidence type="ECO:0000313" key="2">
    <source>
        <dbReference type="EMBL" id="CAF4496518.1"/>
    </source>
</evidence>
<evidence type="ECO:0000256" key="1">
    <source>
        <dbReference type="SAM" id="MobiDB-lite"/>
    </source>
</evidence>
<proteinExistence type="predicted"/>
<feature type="region of interest" description="Disordered" evidence="1">
    <location>
        <begin position="1"/>
        <end position="30"/>
    </location>
</feature>
<feature type="non-terminal residue" evidence="2">
    <location>
        <position position="1"/>
    </location>
</feature>
<feature type="non-terminal residue" evidence="2">
    <location>
        <position position="63"/>
    </location>
</feature>
<organism evidence="2 3">
    <name type="scientific">Rotaria magnacalcarata</name>
    <dbReference type="NCBI Taxonomy" id="392030"/>
    <lineage>
        <taxon>Eukaryota</taxon>
        <taxon>Metazoa</taxon>
        <taxon>Spiralia</taxon>
        <taxon>Gnathifera</taxon>
        <taxon>Rotifera</taxon>
        <taxon>Eurotatoria</taxon>
        <taxon>Bdelloidea</taxon>
        <taxon>Philodinida</taxon>
        <taxon>Philodinidae</taxon>
        <taxon>Rotaria</taxon>
    </lineage>
</organism>
<reference evidence="2" key="1">
    <citation type="submission" date="2021-02" db="EMBL/GenBank/DDBJ databases">
        <authorList>
            <person name="Nowell W R."/>
        </authorList>
    </citation>
    <scope>NUCLEOTIDE SEQUENCE</scope>
</reference>
<comment type="caution">
    <text evidence="2">The sequence shown here is derived from an EMBL/GenBank/DDBJ whole genome shotgun (WGS) entry which is preliminary data.</text>
</comment>
<sequence length="63" mass="7217">WGRSGGGAPSITNRRHNVHQSFEHPRQKWTTNHLGQLVAADDEPTNQVKVQTTDFYYPKSKQL</sequence>
<accession>A0A8S2XH18</accession>
<name>A0A8S2XH18_9BILA</name>
<dbReference type="EMBL" id="CAJOBI010080483">
    <property type="protein sequence ID" value="CAF4496518.1"/>
    <property type="molecule type" value="Genomic_DNA"/>
</dbReference>
<dbReference type="AlphaFoldDB" id="A0A8S2XH18"/>
<gene>
    <name evidence="2" type="ORF">SMN809_LOCUS34719</name>
</gene>
<dbReference type="Proteomes" id="UP000676336">
    <property type="component" value="Unassembled WGS sequence"/>
</dbReference>
<evidence type="ECO:0000313" key="3">
    <source>
        <dbReference type="Proteomes" id="UP000676336"/>
    </source>
</evidence>
<protein>
    <submittedName>
        <fullName evidence="2">Uncharacterized protein</fullName>
    </submittedName>
</protein>